<organism evidence="2 3">
    <name type="scientific">Aquimarina mytili</name>
    <dbReference type="NCBI Taxonomy" id="874423"/>
    <lineage>
        <taxon>Bacteria</taxon>
        <taxon>Pseudomonadati</taxon>
        <taxon>Bacteroidota</taxon>
        <taxon>Flavobacteriia</taxon>
        <taxon>Flavobacteriales</taxon>
        <taxon>Flavobacteriaceae</taxon>
        <taxon>Aquimarina</taxon>
    </lineage>
</organism>
<sequence length="639" mass="73333">MQNKTLRYFVVVTLLIFFKVATAQEKPELQISRIDSALTQNANAVVRSEEVIVEINSINSVTTKTKRIVTVLNKDGKGYADSYEPYSSSVKIKKIEATVYDAKGNEIKKYKKKDFNDISAYDEFSLMNDNRVKYFEYTPLGYPYTLVYESEVETTSTAFIEPWIPILTYRLSVEKSSFKILNPTSISIRLKETNFDGFSIESNKIGQEVSYSISNVSAKVKEAYSPSFYDLVPVAKVALDEFSLEGVEGAATDWKSFGKWQFDELLSGRDELPEETIKKVSELVATAKTNKEKAKLIYQYVQDKTRYVSVQLGIGGWMPFLASDVDRLGYGDCKALTNYTKALLDSQDIPSYYAVVYGDRNKRDIDSEFASMQGNHVILNIPEEDEDLWLECTSQTMPFNFIGDFTDNRNVLIVTPEGGKIKKTKKYEPEENILKTTANVNLKIDKSMTADIERVSEGLEYSWNSGIQFETTKDQKLEYKEFWGYINALAINEIKLNDDKDVIKFTENIKVSSPSYTKKVGSRLLVTPNLFGCDQSNLPKYENRKTSMVISRGYVNTDEYIINLPKGYTFKSLPQKKSIETEFGQYMYELEEITESQIKFKRFLKIIDGTFPKEKYEEYRKFRSDIKKIDQTKIVLNQL</sequence>
<dbReference type="EMBL" id="JAERQJ010000003">
    <property type="protein sequence ID" value="MBL0683478.1"/>
    <property type="molecule type" value="Genomic_DNA"/>
</dbReference>
<keyword evidence="3" id="KW-1185">Reference proteome</keyword>
<gene>
    <name evidence="2" type="ORF">JJQ60_08120</name>
</gene>
<dbReference type="AlphaFoldDB" id="A0A936ZRQ0"/>
<dbReference type="RefSeq" id="WP_201918515.1">
    <property type="nucleotide sequence ID" value="NZ_BAABAX010000005.1"/>
</dbReference>
<comment type="caution">
    <text evidence="2">The sequence shown here is derived from an EMBL/GenBank/DDBJ whole genome shotgun (WGS) entry which is preliminary data.</text>
</comment>
<dbReference type="Gene3D" id="2.60.40.3140">
    <property type="match status" value="1"/>
</dbReference>
<protein>
    <submittedName>
        <fullName evidence="2">DUF3857 domain-containing transglutaminase family protein</fullName>
    </submittedName>
</protein>
<evidence type="ECO:0000259" key="1">
    <source>
        <dbReference type="Pfam" id="PF12969"/>
    </source>
</evidence>
<dbReference type="Proteomes" id="UP000651057">
    <property type="component" value="Unassembled WGS sequence"/>
</dbReference>
<evidence type="ECO:0000313" key="2">
    <source>
        <dbReference type="EMBL" id="MBL0683478.1"/>
    </source>
</evidence>
<name>A0A936ZRQ0_9FLAO</name>
<dbReference type="InterPro" id="IPR024618">
    <property type="entry name" value="DUF3857"/>
</dbReference>
<dbReference type="Gene3D" id="2.60.120.1130">
    <property type="match status" value="1"/>
</dbReference>
<reference evidence="2" key="1">
    <citation type="submission" date="2021-01" db="EMBL/GenBank/DDBJ databases">
        <authorList>
            <person name="Zhong Y.L."/>
        </authorList>
    </citation>
    <scope>NUCLEOTIDE SEQUENCE</scope>
    <source>
        <strain evidence="2">KCTC 23302</strain>
    </source>
</reference>
<dbReference type="Gene3D" id="3.10.620.30">
    <property type="match status" value="1"/>
</dbReference>
<proteinExistence type="predicted"/>
<dbReference type="Pfam" id="PF12969">
    <property type="entry name" value="DUF3857"/>
    <property type="match status" value="1"/>
</dbReference>
<evidence type="ECO:0000313" key="3">
    <source>
        <dbReference type="Proteomes" id="UP000651057"/>
    </source>
</evidence>
<dbReference type="InterPro" id="IPR038765">
    <property type="entry name" value="Papain-like_cys_pep_sf"/>
</dbReference>
<dbReference type="SUPFAM" id="SSF54001">
    <property type="entry name" value="Cysteine proteinases"/>
    <property type="match status" value="1"/>
</dbReference>
<accession>A0A936ZRQ0</accession>
<feature type="domain" description="DUF3857" evidence="1">
    <location>
        <begin position="60"/>
        <end position="211"/>
    </location>
</feature>